<gene>
    <name evidence="2" type="ORF">VNO78_25339</name>
</gene>
<sequence>MGIDGKFFKIPTFNFSYNSDAKEMEKMGKAYIRIVKTKGMTYQTQIKLHKEGVFDIRATPIGATMVLLEIDVAKDVKDYINGSVGWVNSWRERLDTARMTVNTKVQDTINYSLRVNIDGNVFTIKFVEENGIQYWDQNEKKGEDEFFASNVSSVEEEEIDSVLLEQQLGELRREAHYKWGSQINGESNPMRSNSNFGLQETTALESPRKQRNQRTDSNLDEAQKDSRVSGFCVEQLKGLEVTATAKPLSPRLSSLSSPVKVGNESLATWNVWNRVKDLGVWAGTWMKSMSTDYSR</sequence>
<protein>
    <submittedName>
        <fullName evidence="2">Uncharacterized protein</fullName>
    </submittedName>
</protein>
<evidence type="ECO:0000313" key="2">
    <source>
        <dbReference type="EMBL" id="KAK7390041.1"/>
    </source>
</evidence>
<dbReference type="EMBL" id="JAYMYS010000006">
    <property type="protein sequence ID" value="KAK7390041.1"/>
    <property type="molecule type" value="Genomic_DNA"/>
</dbReference>
<keyword evidence="3" id="KW-1185">Reference proteome</keyword>
<organism evidence="2 3">
    <name type="scientific">Psophocarpus tetragonolobus</name>
    <name type="common">Winged bean</name>
    <name type="synonym">Dolichos tetragonolobus</name>
    <dbReference type="NCBI Taxonomy" id="3891"/>
    <lineage>
        <taxon>Eukaryota</taxon>
        <taxon>Viridiplantae</taxon>
        <taxon>Streptophyta</taxon>
        <taxon>Embryophyta</taxon>
        <taxon>Tracheophyta</taxon>
        <taxon>Spermatophyta</taxon>
        <taxon>Magnoliopsida</taxon>
        <taxon>eudicotyledons</taxon>
        <taxon>Gunneridae</taxon>
        <taxon>Pentapetalae</taxon>
        <taxon>rosids</taxon>
        <taxon>fabids</taxon>
        <taxon>Fabales</taxon>
        <taxon>Fabaceae</taxon>
        <taxon>Papilionoideae</taxon>
        <taxon>50 kb inversion clade</taxon>
        <taxon>NPAAA clade</taxon>
        <taxon>indigoferoid/millettioid clade</taxon>
        <taxon>Phaseoleae</taxon>
        <taxon>Psophocarpus</taxon>
    </lineage>
</organism>
<dbReference type="AlphaFoldDB" id="A0AAN9S7L9"/>
<evidence type="ECO:0000256" key="1">
    <source>
        <dbReference type="SAM" id="MobiDB-lite"/>
    </source>
</evidence>
<dbReference type="Proteomes" id="UP001386955">
    <property type="component" value="Unassembled WGS sequence"/>
</dbReference>
<proteinExistence type="predicted"/>
<accession>A0AAN9S7L9</accession>
<evidence type="ECO:0000313" key="3">
    <source>
        <dbReference type="Proteomes" id="UP001386955"/>
    </source>
</evidence>
<name>A0AAN9S7L9_PSOTE</name>
<comment type="caution">
    <text evidence="2">The sequence shown here is derived from an EMBL/GenBank/DDBJ whole genome shotgun (WGS) entry which is preliminary data.</text>
</comment>
<feature type="region of interest" description="Disordered" evidence="1">
    <location>
        <begin position="201"/>
        <end position="224"/>
    </location>
</feature>
<reference evidence="2 3" key="1">
    <citation type="submission" date="2024-01" db="EMBL/GenBank/DDBJ databases">
        <title>The genomes of 5 underutilized Papilionoideae crops provide insights into root nodulation and disease resistanc.</title>
        <authorList>
            <person name="Jiang F."/>
        </authorList>
    </citation>
    <scope>NUCLEOTIDE SEQUENCE [LARGE SCALE GENOMIC DNA]</scope>
    <source>
        <strain evidence="2">DUOXIRENSHENG_FW03</strain>
        <tissue evidence="2">Leaves</tissue>
    </source>
</reference>